<dbReference type="InterPro" id="IPR058775">
    <property type="entry name" value="DUF8054_M"/>
</dbReference>
<feature type="domain" description="DUF8054" evidence="2">
    <location>
        <begin position="229"/>
        <end position="268"/>
    </location>
</feature>
<dbReference type="InterPro" id="IPR058675">
    <property type="entry name" value="DUF8054_C"/>
</dbReference>
<feature type="domain" description="DUF8054" evidence="1">
    <location>
        <begin position="19"/>
        <end position="98"/>
    </location>
</feature>
<protein>
    <submittedName>
        <fullName evidence="4">Uncharacterized protein</fullName>
    </submittedName>
</protein>
<evidence type="ECO:0000259" key="3">
    <source>
        <dbReference type="Pfam" id="PF26238"/>
    </source>
</evidence>
<dbReference type="EMBL" id="LGUC01000001">
    <property type="protein sequence ID" value="KPN31772.1"/>
    <property type="molecule type" value="Genomic_DNA"/>
</dbReference>
<organism evidence="4 5">
    <name type="scientific">Halolamina pelagica</name>
    <dbReference type="NCBI Taxonomy" id="699431"/>
    <lineage>
        <taxon>Archaea</taxon>
        <taxon>Methanobacteriati</taxon>
        <taxon>Methanobacteriota</taxon>
        <taxon>Stenosarchaea group</taxon>
        <taxon>Halobacteria</taxon>
        <taxon>Halobacteriales</taxon>
        <taxon>Haloferacaceae</taxon>
    </lineage>
</organism>
<evidence type="ECO:0000259" key="1">
    <source>
        <dbReference type="Pfam" id="PF26236"/>
    </source>
</evidence>
<dbReference type="AlphaFoldDB" id="A0A0P7GCP4"/>
<comment type="caution">
    <text evidence="4">The sequence shown here is derived from an EMBL/GenBank/DDBJ whole genome shotgun (WGS) entry which is preliminary data.</text>
</comment>
<evidence type="ECO:0000259" key="2">
    <source>
        <dbReference type="Pfam" id="PF26237"/>
    </source>
</evidence>
<dbReference type="Pfam" id="PF26237">
    <property type="entry name" value="DUF8054_C"/>
    <property type="match status" value="1"/>
</dbReference>
<accession>A0A0P7GCP4</accession>
<gene>
    <name evidence="4" type="ORF">SY89_02525</name>
</gene>
<keyword evidence="5" id="KW-1185">Reference proteome</keyword>
<dbReference type="Proteomes" id="UP000050535">
    <property type="component" value="Unassembled WGS sequence"/>
</dbReference>
<proteinExistence type="predicted"/>
<dbReference type="RefSeq" id="WP_054584251.1">
    <property type="nucleotide sequence ID" value="NZ_LGUC01000001.1"/>
</dbReference>
<evidence type="ECO:0000313" key="5">
    <source>
        <dbReference type="Proteomes" id="UP000050535"/>
    </source>
</evidence>
<reference evidence="5" key="1">
    <citation type="submission" date="2013-11" db="EMBL/GenBank/DDBJ databases">
        <authorList>
            <person name="Hoang H.T."/>
            <person name="Killian M.L."/>
            <person name="Madson D.M."/>
            <person name="Arruda P.H.E."/>
            <person name="Sun D."/>
            <person name="Schwartz K.J."/>
            <person name="Yoon K."/>
        </authorList>
    </citation>
    <scope>NUCLEOTIDE SEQUENCE [LARGE SCALE GENOMIC DNA]</scope>
    <source>
        <strain evidence="5">CDK2</strain>
    </source>
</reference>
<dbReference type="Pfam" id="PF26236">
    <property type="entry name" value="DUF8054_N"/>
    <property type="match status" value="1"/>
</dbReference>
<dbReference type="InterPro" id="IPR058674">
    <property type="entry name" value="DUF8054_N"/>
</dbReference>
<dbReference type="OrthoDB" id="292134at2157"/>
<evidence type="ECO:0000313" key="4">
    <source>
        <dbReference type="EMBL" id="KPN31772.1"/>
    </source>
</evidence>
<name>A0A0P7GCP4_9EURY</name>
<dbReference type="Pfam" id="PF26238">
    <property type="entry name" value="DUF8054_M"/>
    <property type="match status" value="1"/>
</dbReference>
<sequence length="280" mass="28566">MSGTHRTGGVRGRIDTAISRLRNPAYTGANRCLPCTGVNLGLTAAAAVAVGLVSPPTGALVGAGGLLTTWLRGYVVPGTPAFTKRYLPDSVLAWFDKAPTGDALGGIDPEAYLRAAGAVTDGQDGDLALTPATRVALIDGVAALDSDERLARALAETLALDPDDVTVQPEGVGYSARVGGQPAGRWESRVALATDLAAHELFADRVGGWRALPADTRASLLGALRLSLDTCPACDGDVTLGSDTAESCCRSYEVLVAACESCNSRLFEIDAAIAGGEAGA</sequence>
<feature type="domain" description="DUF8054" evidence="3">
    <location>
        <begin position="108"/>
        <end position="226"/>
    </location>
</feature>